<dbReference type="EMBL" id="JACCBG010000001">
    <property type="protein sequence ID" value="NYD43196.1"/>
    <property type="molecule type" value="Genomic_DNA"/>
</dbReference>
<feature type="domain" description="Integral membrane bound transporter" evidence="7">
    <location>
        <begin position="409"/>
        <end position="536"/>
    </location>
</feature>
<dbReference type="RefSeq" id="WP_179664745.1">
    <property type="nucleotide sequence ID" value="NZ_JACCBG010000001.1"/>
</dbReference>
<keyword evidence="4 6" id="KW-0472">Membrane</keyword>
<evidence type="ECO:0000256" key="5">
    <source>
        <dbReference type="SAM" id="MobiDB-lite"/>
    </source>
</evidence>
<dbReference type="InterPro" id="IPR049453">
    <property type="entry name" value="Memb_transporter_dom"/>
</dbReference>
<feature type="transmembrane region" description="Helical" evidence="6">
    <location>
        <begin position="423"/>
        <end position="440"/>
    </location>
</feature>
<feature type="region of interest" description="Disordered" evidence="5">
    <location>
        <begin position="714"/>
        <end position="739"/>
    </location>
</feature>
<dbReference type="AlphaFoldDB" id="A0A7Y9E8J3"/>
<evidence type="ECO:0000256" key="2">
    <source>
        <dbReference type="ARBA" id="ARBA00022692"/>
    </source>
</evidence>
<keyword evidence="2 6" id="KW-0812">Transmembrane</keyword>
<evidence type="ECO:0000256" key="3">
    <source>
        <dbReference type="ARBA" id="ARBA00022989"/>
    </source>
</evidence>
<evidence type="ECO:0000256" key="1">
    <source>
        <dbReference type="ARBA" id="ARBA00004141"/>
    </source>
</evidence>
<feature type="transmembrane region" description="Helical" evidence="6">
    <location>
        <begin position="496"/>
        <end position="514"/>
    </location>
</feature>
<name>A0A7Y9E8J3_9ACTN</name>
<proteinExistence type="predicted"/>
<evidence type="ECO:0000256" key="4">
    <source>
        <dbReference type="ARBA" id="ARBA00023136"/>
    </source>
</evidence>
<dbReference type="Pfam" id="PF13515">
    <property type="entry name" value="FUSC_2"/>
    <property type="match status" value="1"/>
</dbReference>
<sequence>MPEVRRILLETRDRIAASDPGMGRFKQALNATASVGTALPVLLLLAWLLGWSGPVAFATTMFGAVVAMMCSNALVAKPRAAAARTAAYFPLAVAVGLVPGTLSGGHQLLQVVGFAAALFLAVWVRRFGIDFFFYGFMAWMGFFFATFLKASWGLVPELLVASVVSTAWVWVLSSTVFHTDPRRVLQSTLGACFARGRAVARECVDLLEAPDLGSRAHGRALRSLAGQQAALAETALLAEAWSAEPGALPEGWSAAALRRRTLEMQQAVERFAGATVALRDASDELVAEARRTVDHLARRRDHAAAVASERLDRLADAAREAGDEDWWPARHLAYGVREFLRFDAAVDHPPEVDPGEEEFEAAVGLVFGNLPGAPAVSRDVPVRAARWNPMGRLSMTTRQAVQVTLAGVIAIGLGTMLSPTRYYWAVIAAFVTFTGTGTRAETMIKGSARIGGTLLGLFAAVLLAHLTVGNQVAIFATILGSIFMAFYLVKISYAAMTFFITILLGQLYTVLGSFSDQLLELRLGETAVGAVVGVLVAMVLAPLSTRDTVRSARQELLESLRELLEGVAKFADGERVDLDGLVRALDDRARRIALVARPLTRPLVLGHSPRRTRRRLGLYVTAVTQCRALVEAAQRRPLEDPAVTVAAARALADAVSALLATGMGAGAPAAEHPLRRSDVALFRDHRSARDEDPVIRHLHHLGATLTEIAETGIALPARDRSAGDGSQETGRPAEAGPAR</sequence>
<keyword evidence="3 6" id="KW-1133">Transmembrane helix</keyword>
<dbReference type="GO" id="GO:0016020">
    <property type="term" value="C:membrane"/>
    <property type="evidence" value="ECO:0007669"/>
    <property type="project" value="UniProtKB-SubCell"/>
</dbReference>
<dbReference type="Proteomes" id="UP000535511">
    <property type="component" value="Unassembled WGS sequence"/>
</dbReference>
<organism evidence="8 9">
    <name type="scientific">Nocardioides panaciterrulae</name>
    <dbReference type="NCBI Taxonomy" id="661492"/>
    <lineage>
        <taxon>Bacteria</taxon>
        <taxon>Bacillati</taxon>
        <taxon>Actinomycetota</taxon>
        <taxon>Actinomycetes</taxon>
        <taxon>Propionibacteriales</taxon>
        <taxon>Nocardioidaceae</taxon>
        <taxon>Nocardioides</taxon>
    </lineage>
</organism>
<feature type="transmembrane region" description="Helical" evidence="6">
    <location>
        <begin position="472"/>
        <end position="489"/>
    </location>
</feature>
<evidence type="ECO:0000313" key="8">
    <source>
        <dbReference type="EMBL" id="NYD43196.1"/>
    </source>
</evidence>
<reference evidence="8 9" key="1">
    <citation type="submission" date="2020-07" db="EMBL/GenBank/DDBJ databases">
        <title>Sequencing the genomes of 1000 actinobacteria strains.</title>
        <authorList>
            <person name="Klenk H.-P."/>
        </authorList>
    </citation>
    <scope>NUCLEOTIDE SEQUENCE [LARGE SCALE GENOMIC DNA]</scope>
    <source>
        <strain evidence="8 9">DSM 21350</strain>
    </source>
</reference>
<evidence type="ECO:0000313" key="9">
    <source>
        <dbReference type="Proteomes" id="UP000535511"/>
    </source>
</evidence>
<feature type="transmembrane region" description="Helical" evidence="6">
    <location>
        <begin position="131"/>
        <end position="152"/>
    </location>
</feature>
<gene>
    <name evidence="8" type="ORF">BJZ21_003279</name>
</gene>
<feature type="transmembrane region" description="Helical" evidence="6">
    <location>
        <begin position="86"/>
        <end position="102"/>
    </location>
</feature>
<feature type="transmembrane region" description="Helical" evidence="6">
    <location>
        <begin position="158"/>
        <end position="177"/>
    </location>
</feature>
<comment type="subcellular location">
    <subcellularLocation>
        <location evidence="1">Membrane</location>
        <topology evidence="1">Multi-pass membrane protein</topology>
    </subcellularLocation>
</comment>
<feature type="transmembrane region" description="Helical" evidence="6">
    <location>
        <begin position="447"/>
        <end position="466"/>
    </location>
</feature>
<feature type="transmembrane region" description="Helical" evidence="6">
    <location>
        <begin position="108"/>
        <end position="124"/>
    </location>
</feature>
<evidence type="ECO:0000256" key="6">
    <source>
        <dbReference type="SAM" id="Phobius"/>
    </source>
</evidence>
<feature type="transmembrane region" description="Helical" evidence="6">
    <location>
        <begin position="526"/>
        <end position="543"/>
    </location>
</feature>
<feature type="transmembrane region" description="Helical" evidence="6">
    <location>
        <begin position="28"/>
        <end position="49"/>
    </location>
</feature>
<feature type="transmembrane region" description="Helical" evidence="6">
    <location>
        <begin position="55"/>
        <end position="74"/>
    </location>
</feature>
<feature type="transmembrane region" description="Helical" evidence="6">
    <location>
        <begin position="400"/>
        <end position="417"/>
    </location>
</feature>
<protein>
    <recommendedName>
        <fullName evidence="7">Integral membrane bound transporter domain-containing protein</fullName>
    </recommendedName>
</protein>
<comment type="caution">
    <text evidence="8">The sequence shown here is derived from an EMBL/GenBank/DDBJ whole genome shotgun (WGS) entry which is preliminary data.</text>
</comment>
<keyword evidence="9" id="KW-1185">Reference proteome</keyword>
<accession>A0A7Y9E8J3</accession>
<evidence type="ECO:0000259" key="7">
    <source>
        <dbReference type="Pfam" id="PF13515"/>
    </source>
</evidence>